<keyword evidence="5 6" id="KW-0694">RNA-binding</keyword>
<feature type="domain" description="Ribosomal RNA adenine methylase transferase N-terminal" evidence="7">
    <location>
        <begin position="17"/>
        <end position="179"/>
    </location>
</feature>
<organism evidence="8 9">
    <name type="scientific">Nitrosopumilus adriaticus</name>
    <dbReference type="NCBI Taxonomy" id="1580092"/>
    <lineage>
        <taxon>Archaea</taxon>
        <taxon>Nitrososphaerota</taxon>
        <taxon>Nitrososphaeria</taxon>
        <taxon>Nitrosopumilales</taxon>
        <taxon>Nitrosopumilaceae</taxon>
        <taxon>Nitrosopumilus</taxon>
    </lineage>
</organism>
<dbReference type="RefSeq" id="WP_048115339.1">
    <property type="nucleotide sequence ID" value="NZ_CP011070.1"/>
</dbReference>
<sequence>MIKRKRFGQHFLNSNSISQSIVSEAKITKNDVVFELGTGLGILTPLLCENASKVISVDVDEQLTKNAQSKFSNIENLVLKSGDGFKSKEPFTIFVSNLPYSKSKEAIEWLAQSSFSHGVIMVQKEFAEKLFAKSSKKRKAVSVIADYSFEIKILSNVGKNNFSPPPKVDSVILKIVKKNVMSKDLIHTINKIFSYRRKTVKNILKQFNKESEIDKRVDDLSGDEIINLANQILKK</sequence>
<evidence type="ECO:0000256" key="4">
    <source>
        <dbReference type="ARBA" id="ARBA00022691"/>
    </source>
</evidence>
<keyword evidence="4 6" id="KW-0949">S-adenosyl-L-methionine</keyword>
<evidence type="ECO:0000256" key="2">
    <source>
        <dbReference type="ARBA" id="ARBA00022603"/>
    </source>
</evidence>
<evidence type="ECO:0000256" key="1">
    <source>
        <dbReference type="ARBA" id="ARBA00022552"/>
    </source>
</evidence>
<proteinExistence type="inferred from homology"/>
<dbReference type="SMART" id="SM00650">
    <property type="entry name" value="rADc"/>
    <property type="match status" value="1"/>
</dbReference>
<dbReference type="InterPro" id="IPR020598">
    <property type="entry name" value="rRNA_Ade_methylase_Trfase_N"/>
</dbReference>
<dbReference type="HOGENOM" id="CLU_041220_0_2_2"/>
<dbReference type="PANTHER" id="PTHR11727:SF7">
    <property type="entry name" value="DIMETHYLADENOSINE TRANSFERASE-RELATED"/>
    <property type="match status" value="1"/>
</dbReference>
<dbReference type="KEGG" id="nin:NADRNF5_0500"/>
<dbReference type="GO" id="GO:0003723">
    <property type="term" value="F:RNA binding"/>
    <property type="evidence" value="ECO:0007669"/>
    <property type="project" value="UniProtKB-UniRule"/>
</dbReference>
<dbReference type="NCBIfam" id="TIGR00755">
    <property type="entry name" value="ksgA"/>
    <property type="match status" value="1"/>
</dbReference>
<dbReference type="EMBL" id="CP011070">
    <property type="protein sequence ID" value="AJW70196.1"/>
    <property type="molecule type" value="Genomic_DNA"/>
</dbReference>
<dbReference type="InterPro" id="IPR011530">
    <property type="entry name" value="rRNA_adenine_dimethylase"/>
</dbReference>
<dbReference type="CDD" id="cd02440">
    <property type="entry name" value="AdoMet_MTases"/>
    <property type="match status" value="1"/>
</dbReference>
<dbReference type="Pfam" id="PF00398">
    <property type="entry name" value="RrnaAD"/>
    <property type="match status" value="1"/>
</dbReference>
<keyword evidence="3 6" id="KW-0808">Transferase</keyword>
<dbReference type="OrthoDB" id="9883at2157"/>
<dbReference type="InterPro" id="IPR029063">
    <property type="entry name" value="SAM-dependent_MTases_sf"/>
</dbReference>
<name>A0A0D5C0E5_9ARCH</name>
<reference evidence="9" key="1">
    <citation type="submission" date="2015-03" db="EMBL/GenBank/DDBJ databases">
        <title>Characterization of two novel Thaumarchaeota isolated from the Northern Adriatic Sea.</title>
        <authorList>
            <person name="Bayer B."/>
            <person name="Vojvoda J."/>
            <person name="Offre P."/>
            <person name="Srivastava A."/>
            <person name="Elisabeth N."/>
            <person name="Garcia J.A.L."/>
            <person name="Schleper C."/>
            <person name="Herndl G.J."/>
        </authorList>
    </citation>
    <scope>NUCLEOTIDE SEQUENCE [LARGE SCALE GENOMIC DNA]</scope>
    <source>
        <strain evidence="9">NF5</strain>
    </source>
</reference>
<dbReference type="PROSITE" id="PS51689">
    <property type="entry name" value="SAM_RNA_A_N6_MT"/>
    <property type="match status" value="1"/>
</dbReference>
<evidence type="ECO:0000256" key="6">
    <source>
        <dbReference type="PROSITE-ProRule" id="PRU01026"/>
    </source>
</evidence>
<keyword evidence="2 6" id="KW-0489">Methyltransferase</keyword>
<dbReference type="SUPFAM" id="SSF53335">
    <property type="entry name" value="S-adenosyl-L-methionine-dependent methyltransferases"/>
    <property type="match status" value="1"/>
</dbReference>
<dbReference type="InterPro" id="IPR001737">
    <property type="entry name" value="KsgA/Erm"/>
</dbReference>
<evidence type="ECO:0000256" key="5">
    <source>
        <dbReference type="ARBA" id="ARBA00022884"/>
    </source>
</evidence>
<comment type="similarity">
    <text evidence="6">Belongs to the class I-like SAM-binding methyltransferase superfamily. rRNA adenine N(6)-methyltransferase family.</text>
</comment>
<evidence type="ECO:0000256" key="3">
    <source>
        <dbReference type="ARBA" id="ARBA00022679"/>
    </source>
</evidence>
<keyword evidence="1" id="KW-0698">rRNA processing</keyword>
<evidence type="ECO:0000313" key="8">
    <source>
        <dbReference type="EMBL" id="AJW70196.1"/>
    </source>
</evidence>
<evidence type="ECO:0000259" key="7">
    <source>
        <dbReference type="SMART" id="SM00650"/>
    </source>
</evidence>
<dbReference type="GeneID" id="24819746"/>
<feature type="binding site" evidence="6">
    <location>
        <position position="58"/>
    </location>
    <ligand>
        <name>S-adenosyl-L-methionine</name>
        <dbReference type="ChEBI" id="CHEBI:59789"/>
    </ligand>
</feature>
<keyword evidence="9" id="KW-1185">Reference proteome</keyword>
<feature type="binding site" evidence="6">
    <location>
        <position position="97"/>
    </location>
    <ligand>
        <name>S-adenosyl-L-methionine</name>
        <dbReference type="ChEBI" id="CHEBI:59789"/>
    </ligand>
</feature>
<accession>A0A0D5C0E5</accession>
<dbReference type="Proteomes" id="UP000032408">
    <property type="component" value="Chromosome"/>
</dbReference>
<gene>
    <name evidence="8" type="ORF">NADRNF5_0500</name>
</gene>
<dbReference type="PANTHER" id="PTHR11727">
    <property type="entry name" value="DIMETHYLADENOSINE TRANSFERASE"/>
    <property type="match status" value="1"/>
</dbReference>
<feature type="binding site" evidence="6">
    <location>
        <position position="12"/>
    </location>
    <ligand>
        <name>S-adenosyl-L-methionine</name>
        <dbReference type="ChEBI" id="CHEBI:59789"/>
    </ligand>
</feature>
<dbReference type="GO" id="GO:0000179">
    <property type="term" value="F:rRNA (adenine-N6,N6-)-dimethyltransferase activity"/>
    <property type="evidence" value="ECO:0007669"/>
    <property type="project" value="UniProtKB-UniRule"/>
</dbReference>
<feature type="binding site" evidence="6">
    <location>
        <position position="10"/>
    </location>
    <ligand>
        <name>S-adenosyl-L-methionine</name>
        <dbReference type="ChEBI" id="CHEBI:59789"/>
    </ligand>
</feature>
<protein>
    <submittedName>
        <fullName evidence="8">Ribosomal RNA adenine methylase transferase</fullName>
    </submittedName>
</protein>
<feature type="binding site" evidence="6">
    <location>
        <position position="37"/>
    </location>
    <ligand>
        <name>S-adenosyl-L-methionine</name>
        <dbReference type="ChEBI" id="CHEBI:59789"/>
    </ligand>
</feature>
<dbReference type="STRING" id="1580092.NADRNF5_0500"/>
<evidence type="ECO:0000313" key="9">
    <source>
        <dbReference type="Proteomes" id="UP000032408"/>
    </source>
</evidence>
<dbReference type="Gene3D" id="3.40.50.150">
    <property type="entry name" value="Vaccinia Virus protein VP39"/>
    <property type="match status" value="1"/>
</dbReference>
<dbReference type="AlphaFoldDB" id="A0A0D5C0E5"/>
<feature type="binding site" evidence="6">
    <location>
        <position position="83"/>
    </location>
    <ligand>
        <name>S-adenosyl-L-methionine</name>
        <dbReference type="ChEBI" id="CHEBI:59789"/>
    </ligand>
</feature>
<reference evidence="8 9" key="2">
    <citation type="journal article" date="2016" name="ISME J.">
        <title>Physiological and genomic characterization of two novel marine thaumarchaeal strains indicates niche differentiation.</title>
        <authorList>
            <person name="Bayer B."/>
            <person name="Vojvoda J."/>
            <person name="Offre P."/>
            <person name="Alves R.J."/>
            <person name="Elisabeth N.H."/>
            <person name="Garcia J.A."/>
            <person name="Volland J.M."/>
            <person name="Srivastava A."/>
            <person name="Schleper C."/>
            <person name="Herndl G.J."/>
        </authorList>
    </citation>
    <scope>NUCLEOTIDE SEQUENCE [LARGE SCALE GENOMIC DNA]</scope>
    <source>
        <strain evidence="8 9">NF5</strain>
    </source>
</reference>